<proteinExistence type="predicted"/>
<dbReference type="EMBL" id="QZEY01000022">
    <property type="protein sequence ID" value="RJL22491.1"/>
    <property type="molecule type" value="Genomic_DNA"/>
</dbReference>
<evidence type="ECO:0000256" key="1">
    <source>
        <dbReference type="SAM" id="MobiDB-lite"/>
    </source>
</evidence>
<keyword evidence="3" id="KW-1185">Reference proteome</keyword>
<feature type="compositionally biased region" description="Basic and acidic residues" evidence="1">
    <location>
        <begin position="27"/>
        <end position="36"/>
    </location>
</feature>
<dbReference type="Proteomes" id="UP000265768">
    <property type="component" value="Unassembled WGS sequence"/>
</dbReference>
<feature type="compositionally biased region" description="Basic residues" evidence="1">
    <location>
        <begin position="37"/>
        <end position="46"/>
    </location>
</feature>
<sequence length="137" mass="14872">MGTGRGTGLSRGVRPGPGRATHPLRSSGRDRGDRHLRPLRRTHRDRRGAPLVLHLPRRPGGAVLFPLRRDRADRVPESAGDVLIPWPEGAWAGSSARTPAGENARYLQVSSIWPSAAWSARVIGSLYSAATPTYRIA</sequence>
<dbReference type="AlphaFoldDB" id="A0A3A4A1R9"/>
<evidence type="ECO:0000313" key="3">
    <source>
        <dbReference type="Proteomes" id="UP000265768"/>
    </source>
</evidence>
<evidence type="ECO:0000313" key="2">
    <source>
        <dbReference type="EMBL" id="RJL22491.1"/>
    </source>
</evidence>
<gene>
    <name evidence="2" type="ORF">D5H75_35285</name>
</gene>
<protein>
    <submittedName>
        <fullName evidence="2">Uncharacterized protein</fullName>
    </submittedName>
</protein>
<feature type="region of interest" description="Disordered" evidence="1">
    <location>
        <begin position="1"/>
        <end position="49"/>
    </location>
</feature>
<name>A0A3A4A1R9_9ACTN</name>
<comment type="caution">
    <text evidence="2">The sequence shown here is derived from an EMBL/GenBank/DDBJ whole genome shotgun (WGS) entry which is preliminary data.</text>
</comment>
<reference evidence="2 3" key="1">
    <citation type="submission" date="2018-09" db="EMBL/GenBank/DDBJ databases">
        <title>YIM 75507 draft genome.</title>
        <authorList>
            <person name="Tang S."/>
            <person name="Feng Y."/>
        </authorList>
    </citation>
    <scope>NUCLEOTIDE SEQUENCE [LARGE SCALE GENOMIC DNA]</scope>
    <source>
        <strain evidence="2 3">YIM 75507</strain>
    </source>
</reference>
<organism evidence="2 3">
    <name type="scientific">Bailinhaonella thermotolerans</name>
    <dbReference type="NCBI Taxonomy" id="1070861"/>
    <lineage>
        <taxon>Bacteria</taxon>
        <taxon>Bacillati</taxon>
        <taxon>Actinomycetota</taxon>
        <taxon>Actinomycetes</taxon>
        <taxon>Streptosporangiales</taxon>
        <taxon>Streptosporangiaceae</taxon>
        <taxon>Bailinhaonella</taxon>
    </lineage>
</organism>
<accession>A0A3A4A1R9</accession>